<reference evidence="1 2" key="1">
    <citation type="journal article" date="2019" name="Int. J. Syst. Evol. Microbiol.">
        <title>The Global Catalogue of Microorganisms (GCM) 10K type strain sequencing project: providing services to taxonomists for standard genome sequencing and annotation.</title>
        <authorList>
            <consortium name="The Broad Institute Genomics Platform"/>
            <consortium name="The Broad Institute Genome Sequencing Center for Infectious Disease"/>
            <person name="Wu L."/>
            <person name="Ma J."/>
        </authorList>
    </citation>
    <scope>NUCLEOTIDE SEQUENCE [LARGE SCALE GENOMIC DNA]</scope>
    <source>
        <strain evidence="1 2">XZYJT29</strain>
    </source>
</reference>
<organism evidence="1 2">
    <name type="scientific">Halosimplex aquaticum</name>
    <dbReference type="NCBI Taxonomy" id="3026162"/>
    <lineage>
        <taxon>Archaea</taxon>
        <taxon>Methanobacteriati</taxon>
        <taxon>Methanobacteriota</taxon>
        <taxon>Stenosarchaea group</taxon>
        <taxon>Halobacteria</taxon>
        <taxon>Halobacteriales</taxon>
        <taxon>Haloarculaceae</taxon>
        <taxon>Halosimplex</taxon>
    </lineage>
</organism>
<dbReference type="Proteomes" id="UP001596432">
    <property type="component" value="Unassembled WGS sequence"/>
</dbReference>
<accession>A0ABD5Y1J2</accession>
<dbReference type="EMBL" id="JBHTAS010000001">
    <property type="protein sequence ID" value="MFC7141112.1"/>
    <property type="molecule type" value="Genomic_DNA"/>
</dbReference>
<protein>
    <submittedName>
        <fullName evidence="1">Uncharacterized protein</fullName>
    </submittedName>
</protein>
<dbReference type="RefSeq" id="WP_274322201.1">
    <property type="nucleotide sequence ID" value="NZ_CP118158.1"/>
</dbReference>
<keyword evidence="2" id="KW-1185">Reference proteome</keyword>
<evidence type="ECO:0000313" key="2">
    <source>
        <dbReference type="Proteomes" id="UP001596432"/>
    </source>
</evidence>
<dbReference type="InterPro" id="IPR008979">
    <property type="entry name" value="Galactose-bd-like_sf"/>
</dbReference>
<sequence length="130" mass="14510">MGDRRPNYALVPFQQHLGQNEESLAVPWAEFVGDETDEREFTVPTDDATDAYLELQAYDVEEYGHEILVNGASLSGFDIPPSEGWQHWMDTLSGIDLTEGANTIKIERDATTTDAFVVGVVIVHWKEPAN</sequence>
<dbReference type="Pfam" id="PF24108">
    <property type="entry name" value="DUF7383"/>
    <property type="match status" value="1"/>
</dbReference>
<evidence type="ECO:0000313" key="1">
    <source>
        <dbReference type="EMBL" id="MFC7141112.1"/>
    </source>
</evidence>
<name>A0ABD5Y1J2_9EURY</name>
<dbReference type="AlphaFoldDB" id="A0ABD5Y1J2"/>
<gene>
    <name evidence="1" type="ORF">ACFQMA_14910</name>
</gene>
<proteinExistence type="predicted"/>
<dbReference type="InterPro" id="IPR055807">
    <property type="entry name" value="DUF7383"/>
</dbReference>
<dbReference type="GeneID" id="78821421"/>
<dbReference type="Gene3D" id="2.60.120.260">
    <property type="entry name" value="Galactose-binding domain-like"/>
    <property type="match status" value="1"/>
</dbReference>
<dbReference type="SUPFAM" id="SSF49785">
    <property type="entry name" value="Galactose-binding domain-like"/>
    <property type="match status" value="1"/>
</dbReference>
<comment type="caution">
    <text evidence="1">The sequence shown here is derived from an EMBL/GenBank/DDBJ whole genome shotgun (WGS) entry which is preliminary data.</text>
</comment>